<dbReference type="InterPro" id="IPR050592">
    <property type="entry name" value="GDSL_lipolytic_enzyme"/>
</dbReference>
<sequence length="322" mass="35680">MPAFYPHFYILPSHHIQAALKLPNNETVPAVIVFGDSIVDPGNNNNLQTLIKVPSRRTEGATSSELSKEDFVLYFAASELGIKEILPAYLDPDLQIQDLITGVSFASGGLGYDPLTPRVVSVLSLPDQLNLFKEYIGKMKRVVGEEKTTAILSKSLFIVCAGSYDIANTYYSTPFRRMEYDVPAYTDLMEIYGHGARRVGIFSAPPIGCVPSQRTRGGGTQIKCVEERNEAAKLFNSKLSSELNSLNNKLPHARLVFFDIYNPVIRIIQSPHAYGFEVVNKGCCGTGNLEVAILCNELNPYTCTDVSKYLPSHREILRDPRP</sequence>
<dbReference type="InterPro" id="IPR036514">
    <property type="entry name" value="SGNH_hydro_sf"/>
</dbReference>
<dbReference type="AlphaFoldDB" id="A0A834ZJH9"/>
<dbReference type="Gene3D" id="3.40.50.1110">
    <property type="entry name" value="SGNH hydrolase"/>
    <property type="match status" value="1"/>
</dbReference>
<dbReference type="OMA" id="MLVRPSC"/>
<proteinExistence type="inferred from homology"/>
<comment type="caution">
    <text evidence="2">The sequence shown here is derived from an EMBL/GenBank/DDBJ whole genome shotgun (WGS) entry which is preliminary data.</text>
</comment>
<gene>
    <name evidence="2" type="ORF">HHK36_008705</name>
</gene>
<dbReference type="EMBL" id="JABCRI010000005">
    <property type="protein sequence ID" value="KAF8406615.1"/>
    <property type="molecule type" value="Genomic_DNA"/>
</dbReference>
<accession>A0A834ZJH9</accession>
<evidence type="ECO:0000256" key="1">
    <source>
        <dbReference type="ARBA" id="ARBA00008668"/>
    </source>
</evidence>
<dbReference type="CDD" id="cd01837">
    <property type="entry name" value="SGNH_plant_lipase_like"/>
    <property type="match status" value="1"/>
</dbReference>
<protein>
    <recommendedName>
        <fullName evidence="4">GDSL esterase/lipase EXL3</fullName>
    </recommendedName>
</protein>
<evidence type="ECO:0008006" key="4">
    <source>
        <dbReference type="Google" id="ProtNLM"/>
    </source>
</evidence>
<reference evidence="2 3" key="1">
    <citation type="submission" date="2020-04" db="EMBL/GenBank/DDBJ databases">
        <title>Plant Genome Project.</title>
        <authorList>
            <person name="Zhang R.-G."/>
        </authorList>
    </citation>
    <scope>NUCLEOTIDE SEQUENCE [LARGE SCALE GENOMIC DNA]</scope>
    <source>
        <strain evidence="2">YNK0</strain>
        <tissue evidence="2">Leaf</tissue>
    </source>
</reference>
<dbReference type="Proteomes" id="UP000655225">
    <property type="component" value="Unassembled WGS sequence"/>
</dbReference>
<keyword evidence="3" id="KW-1185">Reference proteome</keyword>
<dbReference type="Pfam" id="PF00657">
    <property type="entry name" value="Lipase_GDSL"/>
    <property type="match status" value="1"/>
</dbReference>
<dbReference type="GO" id="GO:0016788">
    <property type="term" value="F:hydrolase activity, acting on ester bonds"/>
    <property type="evidence" value="ECO:0007669"/>
    <property type="project" value="InterPro"/>
</dbReference>
<organism evidence="2 3">
    <name type="scientific">Tetracentron sinense</name>
    <name type="common">Spur-leaf</name>
    <dbReference type="NCBI Taxonomy" id="13715"/>
    <lineage>
        <taxon>Eukaryota</taxon>
        <taxon>Viridiplantae</taxon>
        <taxon>Streptophyta</taxon>
        <taxon>Embryophyta</taxon>
        <taxon>Tracheophyta</taxon>
        <taxon>Spermatophyta</taxon>
        <taxon>Magnoliopsida</taxon>
        <taxon>Trochodendrales</taxon>
        <taxon>Trochodendraceae</taxon>
        <taxon>Tetracentron</taxon>
    </lineage>
</organism>
<dbReference type="PANTHER" id="PTHR45642">
    <property type="entry name" value="GDSL ESTERASE/LIPASE EXL3"/>
    <property type="match status" value="1"/>
</dbReference>
<dbReference type="InterPro" id="IPR001087">
    <property type="entry name" value="GDSL"/>
</dbReference>
<evidence type="ECO:0000313" key="3">
    <source>
        <dbReference type="Proteomes" id="UP000655225"/>
    </source>
</evidence>
<dbReference type="InterPro" id="IPR035669">
    <property type="entry name" value="SGNH_plant_lipase-like"/>
</dbReference>
<comment type="similarity">
    <text evidence="1">Belongs to the 'GDSL' lipolytic enzyme family.</text>
</comment>
<dbReference type="PANTHER" id="PTHR45642:SF95">
    <property type="entry name" value="GDSL-LIKE LIPASE_ACYLHYDROLASE FAMILY PROTEIN, EXPRESSED"/>
    <property type="match status" value="1"/>
</dbReference>
<dbReference type="OrthoDB" id="1600564at2759"/>
<name>A0A834ZJH9_TETSI</name>
<evidence type="ECO:0000313" key="2">
    <source>
        <dbReference type="EMBL" id="KAF8406615.1"/>
    </source>
</evidence>